<accession>A0A6I3STJ8</accession>
<reference evidence="4 5" key="1">
    <citation type="submission" date="2019-11" db="EMBL/GenBank/DDBJ databases">
        <title>Type strains purchased from KCTC, JCM and DSMZ.</title>
        <authorList>
            <person name="Lu H."/>
        </authorList>
    </citation>
    <scope>NUCLEOTIDE SEQUENCE [LARGE SCALE GENOMIC DNA]</scope>
    <source>
        <strain evidence="4 5">KCTC 52429</strain>
    </source>
</reference>
<dbReference type="InterPro" id="IPR011250">
    <property type="entry name" value="OMP/PagP_B-barrel"/>
</dbReference>
<proteinExistence type="predicted"/>
<dbReference type="Proteomes" id="UP000430634">
    <property type="component" value="Unassembled WGS sequence"/>
</dbReference>
<keyword evidence="2" id="KW-0732">Signal</keyword>
<dbReference type="Pfam" id="PF13505">
    <property type="entry name" value="OMP_b-brl"/>
    <property type="match status" value="1"/>
</dbReference>
<dbReference type="SUPFAM" id="SSF56925">
    <property type="entry name" value="OMPA-like"/>
    <property type="match status" value="1"/>
</dbReference>
<evidence type="ECO:0000256" key="2">
    <source>
        <dbReference type="ARBA" id="ARBA00022729"/>
    </source>
</evidence>
<dbReference type="Gene3D" id="2.40.160.20">
    <property type="match status" value="1"/>
</dbReference>
<name>A0A6I3STJ8_9BURK</name>
<dbReference type="OrthoDB" id="8754550at2"/>
<dbReference type="EMBL" id="WNKZ01000013">
    <property type="protein sequence ID" value="MTV52510.1"/>
    <property type="molecule type" value="Genomic_DNA"/>
</dbReference>
<dbReference type="AlphaFoldDB" id="A0A6I3STJ8"/>
<dbReference type="InterPro" id="IPR027385">
    <property type="entry name" value="Beta-barrel_OMP"/>
</dbReference>
<comment type="caution">
    <text evidence="4">The sequence shown here is derived from an EMBL/GenBank/DDBJ whole genome shotgun (WGS) entry which is preliminary data.</text>
</comment>
<evidence type="ECO:0000259" key="3">
    <source>
        <dbReference type="Pfam" id="PF13505"/>
    </source>
</evidence>
<dbReference type="GO" id="GO:0009279">
    <property type="term" value="C:cell outer membrane"/>
    <property type="evidence" value="ECO:0007669"/>
    <property type="project" value="UniProtKB-SubCell"/>
</dbReference>
<feature type="domain" description="Outer membrane protein beta-barrel" evidence="3">
    <location>
        <begin position="100"/>
        <end position="274"/>
    </location>
</feature>
<sequence length="278" mass="30516">MTCCCRSNLPASKRWPIRAAPCAPCCTGTVITRVRRRCRNSPATKKRIHRASNVSHDEWHMRRPPGFPTLAPRCRRMVRRHACERNSMKRSISFASLPALALVLGITCHASAALAQAYGGIAVGNQGKQRWIEPSGAVHKPSERELPVLAYGGYRFDEAWALEGGFGRMTDAEFATSGGRASADSKLAYIAVKRSFAIGERLGWYFKGGIANNTLRIDGPAGLHEKNDRTRLMGAVGLDYRITPNVVAVAEVAAYGRVRTPKASIAHNLLQLGLRFDF</sequence>
<gene>
    <name evidence="4" type="ORF">GM672_07150</name>
</gene>
<evidence type="ECO:0000313" key="5">
    <source>
        <dbReference type="Proteomes" id="UP000430634"/>
    </source>
</evidence>
<comment type="subcellular location">
    <subcellularLocation>
        <location evidence="1">Cell outer membrane</location>
    </subcellularLocation>
</comment>
<evidence type="ECO:0000313" key="4">
    <source>
        <dbReference type="EMBL" id="MTV52510.1"/>
    </source>
</evidence>
<protein>
    <submittedName>
        <fullName evidence="4">Outer membrane beta-barrel protein</fullName>
    </submittedName>
</protein>
<organism evidence="4 5">
    <name type="scientific">Pseudoduganella buxea</name>
    <dbReference type="NCBI Taxonomy" id="1949069"/>
    <lineage>
        <taxon>Bacteria</taxon>
        <taxon>Pseudomonadati</taxon>
        <taxon>Pseudomonadota</taxon>
        <taxon>Betaproteobacteria</taxon>
        <taxon>Burkholderiales</taxon>
        <taxon>Oxalobacteraceae</taxon>
        <taxon>Telluria group</taxon>
        <taxon>Pseudoduganella</taxon>
    </lineage>
</organism>
<evidence type="ECO:0000256" key="1">
    <source>
        <dbReference type="ARBA" id="ARBA00004442"/>
    </source>
</evidence>